<dbReference type="KEGG" id="bse:Bsel_0713"/>
<reference evidence="2" key="1">
    <citation type="submission" date="2009-10" db="EMBL/GenBank/DDBJ databases">
        <title>Complete sequence of Bacillus selenitireducens MLS10.</title>
        <authorList>
            <consortium name="US DOE Joint Genome Institute"/>
            <person name="Lucas S."/>
            <person name="Copeland A."/>
            <person name="Lapidus A."/>
            <person name="Glavina del Rio T."/>
            <person name="Dalin E."/>
            <person name="Tice H."/>
            <person name="Bruce D."/>
            <person name="Goodwin L."/>
            <person name="Pitluck S."/>
            <person name="Sims D."/>
            <person name="Brettin T."/>
            <person name="Detter J.C."/>
            <person name="Han C."/>
            <person name="Larimer F."/>
            <person name="Land M."/>
            <person name="Hauser L."/>
            <person name="Kyrpides N."/>
            <person name="Ovchinnikova G."/>
            <person name="Stolz J."/>
        </authorList>
    </citation>
    <scope>NUCLEOTIDE SEQUENCE [LARGE SCALE GENOMIC DNA]</scope>
    <source>
        <strain evidence="2">MLS10</strain>
    </source>
</reference>
<keyword evidence="1" id="KW-1133">Transmembrane helix</keyword>
<evidence type="ECO:0000313" key="3">
    <source>
        <dbReference type="Proteomes" id="UP000000271"/>
    </source>
</evidence>
<dbReference type="OrthoDB" id="1861587at2"/>
<keyword evidence="1" id="KW-0472">Membrane</keyword>
<organism evidence="2 3">
    <name type="scientific">Bacillus selenitireducens (strain ATCC 700615 / DSM 15326 / MLS10)</name>
    <dbReference type="NCBI Taxonomy" id="439292"/>
    <lineage>
        <taxon>Bacteria</taxon>
        <taxon>Bacillati</taxon>
        <taxon>Bacillota</taxon>
        <taxon>Bacilli</taxon>
        <taxon>Bacillales</taxon>
        <taxon>Bacillaceae</taxon>
        <taxon>Salisediminibacterium</taxon>
    </lineage>
</organism>
<dbReference type="Proteomes" id="UP000000271">
    <property type="component" value="Chromosome"/>
</dbReference>
<accession>D6XYT8</accession>
<name>D6XYT8_BACIE</name>
<keyword evidence="3" id="KW-1185">Reference proteome</keyword>
<evidence type="ECO:0000256" key="1">
    <source>
        <dbReference type="SAM" id="Phobius"/>
    </source>
</evidence>
<dbReference type="EMBL" id="CP001791">
    <property type="protein sequence ID" value="ADH98246.1"/>
    <property type="molecule type" value="Genomic_DNA"/>
</dbReference>
<dbReference type="RefSeq" id="WP_013171675.1">
    <property type="nucleotide sequence ID" value="NC_014219.1"/>
</dbReference>
<dbReference type="AlphaFoldDB" id="D6XYT8"/>
<evidence type="ECO:0000313" key="2">
    <source>
        <dbReference type="EMBL" id="ADH98246.1"/>
    </source>
</evidence>
<protein>
    <submittedName>
        <fullName evidence="2">Uncharacterized protein</fullName>
    </submittedName>
</protein>
<dbReference type="HOGENOM" id="CLU_2731579_0_0_9"/>
<proteinExistence type="predicted"/>
<feature type="transmembrane region" description="Helical" evidence="1">
    <location>
        <begin position="21"/>
        <end position="39"/>
    </location>
</feature>
<feature type="transmembrane region" description="Helical" evidence="1">
    <location>
        <begin position="45"/>
        <end position="65"/>
    </location>
</feature>
<gene>
    <name evidence="2" type="ordered locus">Bsel_0713</name>
</gene>
<sequence>MTAWIQQIFNATKRYTVWDFALLKLCLIAMGILIGMYFSSQLASVTALIWGAFLVSYAVIVYKTLVTYSRD</sequence>
<keyword evidence="1" id="KW-0812">Transmembrane</keyword>